<organism evidence="6">
    <name type="scientific">Menopon gallinae</name>
    <name type="common">poultry shaft louse</name>
    <dbReference type="NCBI Taxonomy" id="328185"/>
    <lineage>
        <taxon>Eukaryota</taxon>
        <taxon>Metazoa</taxon>
        <taxon>Ecdysozoa</taxon>
        <taxon>Arthropoda</taxon>
        <taxon>Hexapoda</taxon>
        <taxon>Insecta</taxon>
        <taxon>Pterygota</taxon>
        <taxon>Neoptera</taxon>
        <taxon>Paraneoptera</taxon>
        <taxon>Psocodea</taxon>
        <taxon>Troctomorpha</taxon>
        <taxon>Phthiraptera</taxon>
        <taxon>Amblycera</taxon>
        <taxon>Menoponidae</taxon>
        <taxon>Menopon</taxon>
    </lineage>
</organism>
<protein>
    <recommendedName>
        <fullName evidence="5">PDZ domain-containing protein</fullName>
    </recommendedName>
</protein>
<feature type="compositionally biased region" description="Basic and acidic residues" evidence="4">
    <location>
        <begin position="785"/>
        <end position="797"/>
    </location>
</feature>
<feature type="domain" description="PDZ" evidence="5">
    <location>
        <begin position="888"/>
        <end position="971"/>
    </location>
</feature>
<dbReference type="GO" id="GO:0005737">
    <property type="term" value="C:cytoplasm"/>
    <property type="evidence" value="ECO:0007669"/>
    <property type="project" value="UniProtKB-SubCell"/>
</dbReference>
<dbReference type="EMBL" id="JARGDH010000003">
    <property type="protein sequence ID" value="KAL0273585.1"/>
    <property type="molecule type" value="Genomic_DNA"/>
</dbReference>
<sequence>MFSSLKLNSLKCQSNSASEKKKDKYDEDEDDVSEHMYEKLPNYDSKTCKCHSNYISRSPKSLKTSFSKRISKWRMECPGITNLRISRPDGDLASKNNQDDTRDLFSPKSNIRTKVTTVSIEREDGNLGITLRGGFQQNADSPKPVTITYVKPDGPAAREGTIKCGDRLLAVDGIPLQGRSLSDAQTLLRQPTPSTLLTIEYDVNVLDTVEHASGPLLIEMELNSFHELGVRLGQNENGIIIGSVKPGSLADRCGALHVGDEILAVNSTRIDCTALVVEDLIKFIECSCPMLRLEILPSYATLSYTDTGTWRSKDHLLTLGSTMSGLSTLKSHAGRRNHDCKSADFSSDLEKIDYKSSTAGPTGFHGSNMALTHSETIHTTLYRENGIFGLECMDSSDGTVIISSVIHGSPAEKSQCLYPGDRIISINNRNVDLDNLTAKDINELLEGKSENVPCMKLSIHTEFDVLDSVIPASGIFTVKLAKHGSSGLGITITASKNSGFMVCEMKKGSIAYRAGSLIPGDKILAINNIPLNQCSVEYAAHILHQSSKIVTLRVQRKDNTSDVGNVRKVTYTVELQRYGGPLGITIAGSEEPFHPITISGLSSGGLGEQTGVLHIGDEILAINNHSLYGEPLSKAHQLLQNSPDFVTLKISRSIMPYSRFSNNISPIMPPSVDSAVESWDSSRLDLTSSPEYHQKTVRDSRDCLKKNIKVKQLWSPLPTHFPNELTNDLMKPQTEGEIPDLSLLDEITSENLKIKKELDLLSLKLESDCKMNINEVNENGQISKSSDEATEEHKQNNEEAVNSPSENETNAANSDVNTDFVGLSATEEEKEFSNGYKDHNSEFTTNDFENLELSYLSDTKNWFKSHYLGNDSNPESIRNEFHNSQLYKVTLHKDPIYEDFGFSVSDGLYERGVFINRIRRGGPADINNVLKPYDRILQVNETFTQDFDCCLTVPLIASAGDSITLLVARNSTGYLTDNVLDCEKVLRQECSSSQTLTPLENDIEGSQKILV</sequence>
<feature type="compositionally biased region" description="Polar residues" evidence="4">
    <location>
        <begin position="1"/>
        <end position="17"/>
    </location>
</feature>
<reference evidence="6" key="1">
    <citation type="journal article" date="2024" name="Gigascience">
        <title>Chromosome-level genome of the poultry shaft louse Menopon gallinae provides insight into the host-switching and adaptive evolution of parasitic lice.</title>
        <authorList>
            <person name="Xu Y."/>
            <person name="Ma L."/>
            <person name="Liu S."/>
            <person name="Liang Y."/>
            <person name="Liu Q."/>
            <person name="He Z."/>
            <person name="Tian L."/>
            <person name="Duan Y."/>
            <person name="Cai W."/>
            <person name="Li H."/>
            <person name="Song F."/>
        </authorList>
    </citation>
    <scope>NUCLEOTIDE SEQUENCE</scope>
    <source>
        <strain evidence="6">Cailab_2023a</strain>
    </source>
</reference>
<accession>A0AAW2HUG4</accession>
<evidence type="ECO:0000313" key="6">
    <source>
        <dbReference type="EMBL" id="KAL0273585.1"/>
    </source>
</evidence>
<evidence type="ECO:0000256" key="3">
    <source>
        <dbReference type="ARBA" id="ARBA00022737"/>
    </source>
</evidence>
<dbReference type="Pfam" id="PF17820">
    <property type="entry name" value="PDZ_6"/>
    <property type="match status" value="1"/>
</dbReference>
<evidence type="ECO:0000256" key="4">
    <source>
        <dbReference type="SAM" id="MobiDB-lite"/>
    </source>
</evidence>
<evidence type="ECO:0000256" key="1">
    <source>
        <dbReference type="ARBA" id="ARBA00004496"/>
    </source>
</evidence>
<feature type="domain" description="PDZ" evidence="5">
    <location>
        <begin position="477"/>
        <end position="558"/>
    </location>
</feature>
<dbReference type="CDD" id="cd00136">
    <property type="entry name" value="PDZ_canonical"/>
    <property type="match status" value="1"/>
</dbReference>
<feature type="domain" description="PDZ" evidence="5">
    <location>
        <begin position="117"/>
        <end position="203"/>
    </location>
</feature>
<evidence type="ECO:0000259" key="5">
    <source>
        <dbReference type="PROSITE" id="PS50106"/>
    </source>
</evidence>
<dbReference type="CDD" id="cd06683">
    <property type="entry name" value="PDZ6_GRIP1-2-like"/>
    <property type="match status" value="1"/>
</dbReference>
<feature type="domain" description="PDZ" evidence="5">
    <location>
        <begin position="572"/>
        <end position="654"/>
    </location>
</feature>
<dbReference type="InterPro" id="IPR001478">
    <property type="entry name" value="PDZ"/>
</dbReference>
<dbReference type="CDD" id="cd06681">
    <property type="entry name" value="PDZ2_GRIP1-2-like"/>
    <property type="match status" value="1"/>
</dbReference>
<feature type="domain" description="PDZ" evidence="5">
    <location>
        <begin position="217"/>
        <end position="299"/>
    </location>
</feature>
<dbReference type="PROSITE" id="PS50106">
    <property type="entry name" value="PDZ"/>
    <property type="match status" value="6"/>
</dbReference>
<evidence type="ECO:0000256" key="2">
    <source>
        <dbReference type="ARBA" id="ARBA00022490"/>
    </source>
</evidence>
<dbReference type="PANTHER" id="PTHR46227">
    <property type="entry name" value="GLUTAMATE RECEPTOR-INTERACTING PROTEIN GRIP"/>
    <property type="match status" value="1"/>
</dbReference>
<feature type="compositionally biased region" description="Polar residues" evidence="4">
    <location>
        <begin position="798"/>
        <end position="816"/>
    </location>
</feature>
<dbReference type="PANTHER" id="PTHR46227:SF2">
    <property type="entry name" value="FI03335P"/>
    <property type="match status" value="1"/>
</dbReference>
<dbReference type="CDD" id="cd06685">
    <property type="entry name" value="PDZ7_GRIP1-2-like"/>
    <property type="match status" value="1"/>
</dbReference>
<dbReference type="InterPro" id="IPR041489">
    <property type="entry name" value="PDZ_6"/>
</dbReference>
<dbReference type="Pfam" id="PF00595">
    <property type="entry name" value="PDZ"/>
    <property type="match status" value="5"/>
</dbReference>
<dbReference type="Gene3D" id="2.30.42.10">
    <property type="match status" value="6"/>
</dbReference>
<dbReference type="GO" id="GO:0098887">
    <property type="term" value="P:neurotransmitter receptor transport, endosome to postsynaptic membrane"/>
    <property type="evidence" value="ECO:0007669"/>
    <property type="project" value="TreeGrafter"/>
</dbReference>
<comment type="caution">
    <text evidence="6">The sequence shown here is derived from an EMBL/GenBank/DDBJ whole genome shotgun (WGS) entry which is preliminary data.</text>
</comment>
<feature type="compositionally biased region" description="Basic and acidic residues" evidence="4">
    <location>
        <begin position="86"/>
        <end position="105"/>
    </location>
</feature>
<keyword evidence="2" id="KW-0963">Cytoplasm</keyword>
<keyword evidence="3" id="KW-0677">Repeat</keyword>
<dbReference type="InterPro" id="IPR043545">
    <property type="entry name" value="GRIP1/2"/>
</dbReference>
<name>A0AAW2HUG4_9NEOP</name>
<dbReference type="SMART" id="SM00228">
    <property type="entry name" value="PDZ"/>
    <property type="match status" value="6"/>
</dbReference>
<dbReference type="AlphaFoldDB" id="A0AAW2HUG4"/>
<comment type="subcellular location">
    <subcellularLocation>
        <location evidence="1">Cytoplasm</location>
    </subcellularLocation>
</comment>
<dbReference type="InterPro" id="IPR036034">
    <property type="entry name" value="PDZ_sf"/>
</dbReference>
<dbReference type="SUPFAM" id="SSF50156">
    <property type="entry name" value="PDZ domain-like"/>
    <property type="match status" value="6"/>
</dbReference>
<gene>
    <name evidence="6" type="ORF">PYX00_006222</name>
</gene>
<feature type="region of interest" description="Disordered" evidence="4">
    <location>
        <begin position="776"/>
        <end position="816"/>
    </location>
</feature>
<feature type="region of interest" description="Disordered" evidence="4">
    <location>
        <begin position="1"/>
        <end position="33"/>
    </location>
</feature>
<feature type="domain" description="PDZ" evidence="5">
    <location>
        <begin position="384"/>
        <end position="452"/>
    </location>
</feature>
<feature type="region of interest" description="Disordered" evidence="4">
    <location>
        <begin position="86"/>
        <end position="106"/>
    </location>
</feature>
<proteinExistence type="predicted"/>